<dbReference type="RefSeq" id="WP_249294800.1">
    <property type="nucleotide sequence ID" value="NZ_JACRSV010000002.1"/>
</dbReference>
<organism evidence="2 3">
    <name type="scientific">Fumia xinanensis</name>
    <dbReference type="NCBI Taxonomy" id="2763659"/>
    <lineage>
        <taxon>Bacteria</taxon>
        <taxon>Bacillati</taxon>
        <taxon>Bacillota</taxon>
        <taxon>Clostridia</taxon>
        <taxon>Eubacteriales</taxon>
        <taxon>Oscillospiraceae</taxon>
        <taxon>Fumia</taxon>
    </lineage>
</organism>
<dbReference type="AlphaFoldDB" id="A0A926E597"/>
<accession>A0A926E597</accession>
<dbReference type="InterPro" id="IPR023353">
    <property type="entry name" value="LemA-like_dom_sf"/>
</dbReference>
<proteinExistence type="predicted"/>
<protein>
    <recommendedName>
        <fullName evidence="4">LemA family protein</fullName>
    </recommendedName>
</protein>
<keyword evidence="1" id="KW-0175">Coiled coil</keyword>
<evidence type="ECO:0000256" key="1">
    <source>
        <dbReference type="SAM" id="Coils"/>
    </source>
</evidence>
<reference evidence="2" key="1">
    <citation type="submission" date="2020-08" db="EMBL/GenBank/DDBJ databases">
        <title>Genome public.</title>
        <authorList>
            <person name="Liu C."/>
            <person name="Sun Q."/>
        </authorList>
    </citation>
    <scope>NUCLEOTIDE SEQUENCE</scope>
    <source>
        <strain evidence="2">NSJ-33</strain>
    </source>
</reference>
<keyword evidence="3" id="KW-1185">Reference proteome</keyword>
<dbReference type="Proteomes" id="UP000610760">
    <property type="component" value="Unassembled WGS sequence"/>
</dbReference>
<name>A0A926E597_9FIRM</name>
<sequence length="164" mass="18541">MKKHAILFVLIVCVVTVYGILSADHYFQLNNLEKQMELATGRIQSAYTARREADNVLLDYYTEYTQKNTDTVSYASAGGDPVSEDAAIDSESIRSTLSAYNIQDTRYQEIQLRVVNSEQNLNSAINRYNSLVEEYNNKIASPLFFPVSKLLGYEKATALQADYQ</sequence>
<dbReference type="EMBL" id="JACRSV010000002">
    <property type="protein sequence ID" value="MBC8559818.1"/>
    <property type="molecule type" value="Genomic_DNA"/>
</dbReference>
<dbReference type="SUPFAM" id="SSF140478">
    <property type="entry name" value="LemA-like"/>
    <property type="match status" value="1"/>
</dbReference>
<comment type="caution">
    <text evidence="2">The sequence shown here is derived from an EMBL/GenBank/DDBJ whole genome shotgun (WGS) entry which is preliminary data.</text>
</comment>
<feature type="coiled-coil region" evidence="1">
    <location>
        <begin position="107"/>
        <end position="138"/>
    </location>
</feature>
<evidence type="ECO:0000313" key="3">
    <source>
        <dbReference type="Proteomes" id="UP000610760"/>
    </source>
</evidence>
<dbReference type="Gene3D" id="1.20.1440.20">
    <property type="entry name" value="LemA-like domain"/>
    <property type="match status" value="1"/>
</dbReference>
<evidence type="ECO:0008006" key="4">
    <source>
        <dbReference type="Google" id="ProtNLM"/>
    </source>
</evidence>
<gene>
    <name evidence="2" type="ORF">H8710_07010</name>
</gene>
<evidence type="ECO:0000313" key="2">
    <source>
        <dbReference type="EMBL" id="MBC8559818.1"/>
    </source>
</evidence>